<feature type="transmembrane region" description="Helical" evidence="8">
    <location>
        <begin position="230"/>
        <end position="250"/>
    </location>
</feature>
<feature type="transmembrane region" description="Helical" evidence="8">
    <location>
        <begin position="7"/>
        <end position="29"/>
    </location>
</feature>
<feature type="transmembrane region" description="Helical" evidence="8">
    <location>
        <begin position="288"/>
        <end position="310"/>
    </location>
</feature>
<feature type="transmembrane region" description="Helical" evidence="8">
    <location>
        <begin position="262"/>
        <end position="282"/>
    </location>
</feature>
<evidence type="ECO:0000256" key="2">
    <source>
        <dbReference type="ARBA" id="ARBA00022448"/>
    </source>
</evidence>
<keyword evidence="11" id="KW-1185">Reference proteome</keyword>
<feature type="transmembrane region" description="Helical" evidence="8">
    <location>
        <begin position="132"/>
        <end position="150"/>
    </location>
</feature>
<feature type="transmembrane region" description="Helical" evidence="8">
    <location>
        <begin position="197"/>
        <end position="218"/>
    </location>
</feature>
<evidence type="ECO:0000313" key="10">
    <source>
        <dbReference type="EMBL" id="MBS7809846.1"/>
    </source>
</evidence>
<feature type="transmembrane region" description="Helical" evidence="8">
    <location>
        <begin position="156"/>
        <end position="176"/>
    </location>
</feature>
<reference evidence="10 11" key="1">
    <citation type="submission" date="2021-05" db="EMBL/GenBank/DDBJ databases">
        <title>Roseococcus sp. XZZS9, whole genome shotgun sequencing project.</title>
        <authorList>
            <person name="Zhao G."/>
            <person name="Shen L."/>
        </authorList>
    </citation>
    <scope>NUCLEOTIDE SEQUENCE [LARGE SCALE GENOMIC DNA]</scope>
    <source>
        <strain evidence="10 11">XZZS9</strain>
    </source>
</reference>
<dbReference type="PIRSF" id="PIRSF004925">
    <property type="entry name" value="HcaT"/>
    <property type="match status" value="1"/>
</dbReference>
<keyword evidence="2" id="KW-0813">Transport</keyword>
<dbReference type="InterPro" id="IPR026032">
    <property type="entry name" value="HcaT-like"/>
</dbReference>
<proteinExistence type="predicted"/>
<dbReference type="EMBL" id="JAHCDA010000001">
    <property type="protein sequence ID" value="MBS7809846.1"/>
    <property type="molecule type" value="Genomic_DNA"/>
</dbReference>
<evidence type="ECO:0000256" key="3">
    <source>
        <dbReference type="ARBA" id="ARBA00022475"/>
    </source>
</evidence>
<keyword evidence="5 8" id="KW-0812">Transmembrane</keyword>
<evidence type="ECO:0000313" key="11">
    <source>
        <dbReference type="Proteomes" id="UP000766336"/>
    </source>
</evidence>
<dbReference type="RefSeq" id="WP_213668507.1">
    <property type="nucleotide sequence ID" value="NZ_JAHCDA010000001.1"/>
</dbReference>
<keyword evidence="7 8" id="KW-0472">Membrane</keyword>
<comment type="subcellular location">
    <subcellularLocation>
        <location evidence="1">Cell inner membrane</location>
        <topology evidence="1">Multi-pass membrane protein</topology>
    </subcellularLocation>
</comment>
<evidence type="ECO:0000256" key="5">
    <source>
        <dbReference type="ARBA" id="ARBA00022692"/>
    </source>
</evidence>
<feature type="domain" description="Major facilitator superfamily associated" evidence="9">
    <location>
        <begin position="10"/>
        <end position="347"/>
    </location>
</feature>
<dbReference type="NCBIfam" id="NF037955">
    <property type="entry name" value="mfs"/>
    <property type="match status" value="1"/>
</dbReference>
<evidence type="ECO:0000256" key="1">
    <source>
        <dbReference type="ARBA" id="ARBA00004429"/>
    </source>
</evidence>
<sequence>MSPPRSFALIYGAQFLGIGAMTPFLPAILAEGGLTAGQVGGVLAAGSIMRLLAAPLGGRIADGAGDVRLILAATALVAAAGAAGFGLAAGLALLAAVQIAHSIAMAPVIPLTDALAVGAIRRHGFDYARIRAAGSITYILGAVAAGQAVGLWGPRAAAWILAGALLATAFLALRLPDARRAGATAQGSLWAPLREPGFVRILAIAAMVQGSHAAYYAFSTLHWQAAGLTTGFIGVLWGFGVVSEVLLFVYGRAFVLRLGVRGLALLAAGAGVLRWCTFALTVEPAALIVVQTLHGATFGAMHLATMQALLGLPPGVSARAQTLVASAISATSGALMWGSGLIYAVAGGQAFLAMAALCGIAFLLALRLGRAQAEAARA</sequence>
<organism evidence="10 11">
    <name type="scientific">Roseococcus pinisoli</name>
    <dbReference type="NCBI Taxonomy" id="2835040"/>
    <lineage>
        <taxon>Bacteria</taxon>
        <taxon>Pseudomonadati</taxon>
        <taxon>Pseudomonadota</taxon>
        <taxon>Alphaproteobacteria</taxon>
        <taxon>Acetobacterales</taxon>
        <taxon>Roseomonadaceae</taxon>
        <taxon>Roseococcus</taxon>
    </lineage>
</organism>
<evidence type="ECO:0000256" key="6">
    <source>
        <dbReference type="ARBA" id="ARBA00022989"/>
    </source>
</evidence>
<evidence type="ECO:0000256" key="7">
    <source>
        <dbReference type="ARBA" id="ARBA00023136"/>
    </source>
</evidence>
<feature type="transmembrane region" description="Helical" evidence="8">
    <location>
        <begin position="99"/>
        <end position="120"/>
    </location>
</feature>
<evidence type="ECO:0000259" key="9">
    <source>
        <dbReference type="Pfam" id="PF12832"/>
    </source>
</evidence>
<keyword evidence="6 8" id="KW-1133">Transmembrane helix</keyword>
<protein>
    <submittedName>
        <fullName evidence="10">MFS transporter</fullName>
    </submittedName>
</protein>
<dbReference type="Gene3D" id="1.20.1250.20">
    <property type="entry name" value="MFS general substrate transporter like domains"/>
    <property type="match status" value="2"/>
</dbReference>
<dbReference type="InterPro" id="IPR036259">
    <property type="entry name" value="MFS_trans_sf"/>
</dbReference>
<gene>
    <name evidence="10" type="ORF">KHU32_02780</name>
</gene>
<dbReference type="SUPFAM" id="SSF103473">
    <property type="entry name" value="MFS general substrate transporter"/>
    <property type="match status" value="1"/>
</dbReference>
<evidence type="ECO:0000256" key="8">
    <source>
        <dbReference type="SAM" id="Phobius"/>
    </source>
</evidence>
<keyword evidence="4" id="KW-0997">Cell inner membrane</keyword>
<feature type="transmembrane region" description="Helical" evidence="8">
    <location>
        <begin position="69"/>
        <end position="93"/>
    </location>
</feature>
<accession>A0ABS5Q9G9</accession>
<feature type="transmembrane region" description="Helical" evidence="8">
    <location>
        <begin position="322"/>
        <end position="344"/>
    </location>
</feature>
<dbReference type="PANTHER" id="PTHR23522">
    <property type="entry name" value="BLL5896 PROTEIN"/>
    <property type="match status" value="1"/>
</dbReference>
<comment type="caution">
    <text evidence="10">The sequence shown here is derived from an EMBL/GenBank/DDBJ whole genome shotgun (WGS) entry which is preliminary data.</text>
</comment>
<dbReference type="PANTHER" id="PTHR23522:SF10">
    <property type="entry name" value="3-PHENYLPROPIONIC ACID TRANSPORTER-RELATED"/>
    <property type="match status" value="1"/>
</dbReference>
<dbReference type="Pfam" id="PF12832">
    <property type="entry name" value="MFS_1_like"/>
    <property type="match status" value="1"/>
</dbReference>
<feature type="transmembrane region" description="Helical" evidence="8">
    <location>
        <begin position="35"/>
        <end position="57"/>
    </location>
</feature>
<feature type="transmembrane region" description="Helical" evidence="8">
    <location>
        <begin position="350"/>
        <end position="369"/>
    </location>
</feature>
<dbReference type="InterPro" id="IPR024989">
    <property type="entry name" value="MFS_assoc_dom"/>
</dbReference>
<name>A0ABS5Q9G9_9PROT</name>
<dbReference type="Proteomes" id="UP000766336">
    <property type="component" value="Unassembled WGS sequence"/>
</dbReference>
<evidence type="ECO:0000256" key="4">
    <source>
        <dbReference type="ARBA" id="ARBA00022519"/>
    </source>
</evidence>
<keyword evidence="3" id="KW-1003">Cell membrane</keyword>